<evidence type="ECO:0000256" key="1">
    <source>
        <dbReference type="ARBA" id="ARBA00002339"/>
    </source>
</evidence>
<dbReference type="PROSITE" id="PS50961">
    <property type="entry name" value="HTH_LA"/>
    <property type="match status" value="1"/>
</dbReference>
<evidence type="ECO:0000259" key="8">
    <source>
        <dbReference type="PROSITE" id="PS50961"/>
    </source>
</evidence>
<dbReference type="InterPro" id="IPR002344">
    <property type="entry name" value="Lupus_La"/>
</dbReference>
<evidence type="ECO:0000256" key="6">
    <source>
        <dbReference type="SAM" id="MobiDB-lite"/>
    </source>
</evidence>
<dbReference type="InterPro" id="IPR045180">
    <property type="entry name" value="La_dom_prot"/>
</dbReference>
<dbReference type="Gene3D" id="1.10.10.10">
    <property type="entry name" value="Winged helix-like DNA-binding domain superfamily/Winged helix DNA-binding domain"/>
    <property type="match status" value="1"/>
</dbReference>
<dbReference type="SMART" id="SM00715">
    <property type="entry name" value="LA"/>
    <property type="match status" value="1"/>
</dbReference>
<feature type="compositionally biased region" description="Polar residues" evidence="6">
    <location>
        <begin position="440"/>
        <end position="449"/>
    </location>
</feature>
<dbReference type="GO" id="GO:0003729">
    <property type="term" value="F:mRNA binding"/>
    <property type="evidence" value="ECO:0007669"/>
    <property type="project" value="TreeGrafter"/>
</dbReference>
<dbReference type="GO" id="GO:1990904">
    <property type="term" value="C:ribonucleoprotein complex"/>
    <property type="evidence" value="ECO:0007669"/>
    <property type="project" value="InterPro"/>
</dbReference>
<dbReference type="GO" id="GO:0006396">
    <property type="term" value="P:RNA processing"/>
    <property type="evidence" value="ECO:0007669"/>
    <property type="project" value="InterPro"/>
</dbReference>
<dbReference type="Pfam" id="PF00076">
    <property type="entry name" value="RRM_1"/>
    <property type="match status" value="1"/>
</dbReference>
<comment type="function">
    <text evidence="1">Transcriptional regulator.</text>
</comment>
<evidence type="ECO:0000256" key="5">
    <source>
        <dbReference type="PROSITE-ProRule" id="PRU00332"/>
    </source>
</evidence>
<dbReference type="Proteomes" id="UP000626092">
    <property type="component" value="Unassembled WGS sequence"/>
</dbReference>
<feature type="compositionally biased region" description="Basic residues" evidence="6">
    <location>
        <begin position="384"/>
        <end position="393"/>
    </location>
</feature>
<organism evidence="9 10">
    <name type="scientific">Rhododendron simsii</name>
    <name type="common">Sims's rhododendron</name>
    <dbReference type="NCBI Taxonomy" id="118357"/>
    <lineage>
        <taxon>Eukaryota</taxon>
        <taxon>Viridiplantae</taxon>
        <taxon>Streptophyta</taxon>
        <taxon>Embryophyta</taxon>
        <taxon>Tracheophyta</taxon>
        <taxon>Spermatophyta</taxon>
        <taxon>Magnoliopsida</taxon>
        <taxon>eudicotyledons</taxon>
        <taxon>Gunneridae</taxon>
        <taxon>Pentapetalae</taxon>
        <taxon>asterids</taxon>
        <taxon>Ericales</taxon>
        <taxon>Ericaceae</taxon>
        <taxon>Ericoideae</taxon>
        <taxon>Rhodoreae</taxon>
        <taxon>Rhododendron</taxon>
    </lineage>
</organism>
<dbReference type="InterPro" id="IPR036390">
    <property type="entry name" value="WH_DNA-bd_sf"/>
</dbReference>
<comment type="caution">
    <text evidence="9">The sequence shown here is derived from an EMBL/GenBank/DDBJ whole genome shotgun (WGS) entry which is preliminary data.</text>
</comment>
<dbReference type="PANTHER" id="PTHR22792">
    <property type="entry name" value="LUPUS LA PROTEIN-RELATED"/>
    <property type="match status" value="1"/>
</dbReference>
<protein>
    <recommendedName>
        <fullName evidence="11">La-related protein 6A</fullName>
    </recommendedName>
</protein>
<dbReference type="Gene3D" id="3.30.70.330">
    <property type="match status" value="1"/>
</dbReference>
<gene>
    <name evidence="9" type="ORF">RHSIM_Rhsim02G0157000</name>
</gene>
<dbReference type="InterPro" id="IPR034878">
    <property type="entry name" value="La-rel_plant_RRM"/>
</dbReference>
<dbReference type="InterPro" id="IPR035979">
    <property type="entry name" value="RBD_domain_sf"/>
</dbReference>
<proteinExistence type="predicted"/>
<evidence type="ECO:0000256" key="2">
    <source>
        <dbReference type="ARBA" id="ARBA00004123"/>
    </source>
</evidence>
<keyword evidence="4" id="KW-0539">Nucleus</keyword>
<dbReference type="InterPro" id="IPR006630">
    <property type="entry name" value="La_HTH"/>
</dbReference>
<dbReference type="SUPFAM" id="SSF46785">
    <property type="entry name" value="Winged helix' DNA-binding domain"/>
    <property type="match status" value="1"/>
</dbReference>
<feature type="domain" description="HTH La-type RNA-binding" evidence="8">
    <location>
        <begin position="194"/>
        <end position="285"/>
    </location>
</feature>
<dbReference type="PANTHER" id="PTHR22792:SF159">
    <property type="entry name" value="LA-RELATED PROTEIN 1B-RELATED"/>
    <property type="match status" value="1"/>
</dbReference>
<dbReference type="OrthoDB" id="435402at2759"/>
<dbReference type="SUPFAM" id="SSF54928">
    <property type="entry name" value="RNA-binding domain, RBD"/>
    <property type="match status" value="1"/>
</dbReference>
<dbReference type="AlphaFoldDB" id="A0A834HFB3"/>
<accession>A0A834HFB3</accession>
<dbReference type="PROSITE" id="PS50102">
    <property type="entry name" value="RRM"/>
    <property type="match status" value="1"/>
</dbReference>
<dbReference type="InterPro" id="IPR000504">
    <property type="entry name" value="RRM_dom"/>
</dbReference>
<dbReference type="FunFam" id="1.10.10.10:FF:000158">
    <property type="entry name" value="La ribonucleoprotein domain family member 7"/>
    <property type="match status" value="1"/>
</dbReference>
<comment type="subcellular location">
    <subcellularLocation>
        <location evidence="2">Nucleus</location>
    </subcellularLocation>
</comment>
<evidence type="ECO:0000259" key="7">
    <source>
        <dbReference type="PROSITE" id="PS50102"/>
    </source>
</evidence>
<dbReference type="CDD" id="cd12288">
    <property type="entry name" value="RRM_La_like_plant"/>
    <property type="match status" value="1"/>
</dbReference>
<evidence type="ECO:0000313" key="10">
    <source>
        <dbReference type="Proteomes" id="UP000626092"/>
    </source>
</evidence>
<feature type="compositionally biased region" description="Basic and acidic residues" evidence="6">
    <location>
        <begin position="413"/>
        <end position="432"/>
    </location>
</feature>
<evidence type="ECO:0000256" key="4">
    <source>
        <dbReference type="ARBA" id="ARBA00023242"/>
    </source>
</evidence>
<evidence type="ECO:0008006" key="11">
    <source>
        <dbReference type="Google" id="ProtNLM"/>
    </source>
</evidence>
<dbReference type="InterPro" id="IPR012677">
    <property type="entry name" value="Nucleotide-bd_a/b_plait_sf"/>
</dbReference>
<feature type="domain" description="RRM" evidence="7">
    <location>
        <begin position="292"/>
        <end position="382"/>
    </location>
</feature>
<dbReference type="Pfam" id="PF05383">
    <property type="entry name" value="La"/>
    <property type="match status" value="1"/>
</dbReference>
<evidence type="ECO:0000313" key="9">
    <source>
        <dbReference type="EMBL" id="KAF7151266.1"/>
    </source>
</evidence>
<reference evidence="9" key="1">
    <citation type="submission" date="2019-11" db="EMBL/GenBank/DDBJ databases">
        <authorList>
            <person name="Liu Y."/>
            <person name="Hou J."/>
            <person name="Li T.-Q."/>
            <person name="Guan C.-H."/>
            <person name="Wu X."/>
            <person name="Wu H.-Z."/>
            <person name="Ling F."/>
            <person name="Zhang R."/>
            <person name="Shi X.-G."/>
            <person name="Ren J.-P."/>
            <person name="Chen E.-F."/>
            <person name="Sun J.-M."/>
        </authorList>
    </citation>
    <scope>NUCLEOTIDE SEQUENCE</scope>
    <source>
        <strain evidence="9">Adult_tree_wgs_1</strain>
        <tissue evidence="9">Leaves</tissue>
    </source>
</reference>
<evidence type="ECO:0000256" key="3">
    <source>
        <dbReference type="ARBA" id="ARBA00022884"/>
    </source>
</evidence>
<feature type="region of interest" description="Disordered" evidence="6">
    <location>
        <begin position="384"/>
        <end position="449"/>
    </location>
</feature>
<name>A0A834HFB3_RHOSS</name>
<keyword evidence="10" id="KW-1185">Reference proteome</keyword>
<dbReference type="GO" id="GO:0005634">
    <property type="term" value="C:nucleus"/>
    <property type="evidence" value="ECO:0007669"/>
    <property type="project" value="UniProtKB-SubCell"/>
</dbReference>
<keyword evidence="3 5" id="KW-0694">RNA-binding</keyword>
<dbReference type="EMBL" id="WJXA01000002">
    <property type="protein sequence ID" value="KAF7151266.1"/>
    <property type="molecule type" value="Genomic_DNA"/>
</dbReference>
<sequence>MTTSDDQQELCASTGRSFKLSKGWSSISPSCAINTMAMPPNRAKTIRQKLHNSQFFRFKGFTMKGPRSHSMYQKGRPTHPSAPFLDWCGFRKCLKYSSLALINQKFCRSGWSMVHQIGIGALQSLASLSSLHGMEEDGVGAAAPTTTTSAVLVAIPPHDPDYSPVGSPEIIDSHLEEVLVVGEEEDHHHPQIASALTDDLRDKIIKQVEYYFSDENLPTDKFLMKYVTQNVQGFVPIAIVASFRKMKKLTQDRSLIVAALKESSFLVVSSNHKKVKRLLPLPVSEVTDAQWCTVLVENLPEDQSTENIQRIFGEAGNIKNICIHDPHAAREPQKRTIVEKLLSGKLHALVEYETVDAAEEAVAMLNNEQDWRYGMRVKLLKRVAKHGQKKRGRREVDSEKNSNVHASDPAGGEENHNLSDHLDERHNEEARGASRRPAKQVQQSPHSRSSLISIDQFSSLSLSLCDFSQPSPSAAVEAGRVPERTRGMAVERESAAYVRKS</sequence>
<dbReference type="PRINTS" id="PR00302">
    <property type="entry name" value="LUPUSLA"/>
</dbReference>
<dbReference type="InterPro" id="IPR036388">
    <property type="entry name" value="WH-like_DNA-bd_sf"/>
</dbReference>